<dbReference type="Proteomes" id="UP001061298">
    <property type="component" value="Chromosome"/>
</dbReference>
<accession>A0ABY6DTK5</accession>
<dbReference type="EMBL" id="CP106793">
    <property type="protein sequence ID" value="UXY17710.1"/>
    <property type="molecule type" value="Genomic_DNA"/>
</dbReference>
<evidence type="ECO:0000256" key="1">
    <source>
        <dbReference type="SAM" id="MobiDB-lite"/>
    </source>
</evidence>
<sequence length="157" mass="16613">MVRLGGSCAAAPRRPASYHWEGWSDQLLFQISAAVTPGARAVLRRLVDPGGTGTYDEFREHLIGRPERPMPQGQIGGKLTSIRAVRRGIGPNNKTNVLSSMTAYASTGSSSPSWTAWNGPSPSPTPAPTSGGSQPLKMSARPPTSPWMPVPGPRLAL</sequence>
<protein>
    <submittedName>
        <fullName evidence="2">Uncharacterized protein</fullName>
    </submittedName>
</protein>
<feature type="region of interest" description="Disordered" evidence="1">
    <location>
        <begin position="109"/>
        <end position="157"/>
    </location>
</feature>
<proteinExistence type="predicted"/>
<keyword evidence="3" id="KW-1185">Reference proteome</keyword>
<feature type="compositionally biased region" description="Pro residues" evidence="1">
    <location>
        <begin position="143"/>
        <end position="157"/>
    </location>
</feature>
<gene>
    <name evidence="2" type="ORF">N8I84_02345</name>
</gene>
<reference evidence="2" key="1">
    <citation type="submission" date="2022-10" db="EMBL/GenBank/DDBJ databases">
        <authorList>
            <person name="Mo P."/>
        </authorList>
    </citation>
    <scope>NUCLEOTIDE SEQUENCE</scope>
    <source>
        <strain evidence="2">HUAS 13-4</strain>
    </source>
</reference>
<organism evidence="2 3">
    <name type="scientific">Streptomyces cynarae</name>
    <dbReference type="NCBI Taxonomy" id="2981134"/>
    <lineage>
        <taxon>Bacteria</taxon>
        <taxon>Bacillati</taxon>
        <taxon>Actinomycetota</taxon>
        <taxon>Actinomycetes</taxon>
        <taxon>Kitasatosporales</taxon>
        <taxon>Streptomycetaceae</taxon>
        <taxon>Streptomyces</taxon>
    </lineage>
</organism>
<evidence type="ECO:0000313" key="3">
    <source>
        <dbReference type="Proteomes" id="UP001061298"/>
    </source>
</evidence>
<dbReference type="RefSeq" id="WP_263227749.1">
    <property type="nucleotide sequence ID" value="NZ_CP106793.1"/>
</dbReference>
<feature type="compositionally biased region" description="Polar residues" evidence="1">
    <location>
        <begin position="109"/>
        <end position="118"/>
    </location>
</feature>
<name>A0ABY6DTK5_9ACTN</name>
<evidence type="ECO:0000313" key="2">
    <source>
        <dbReference type="EMBL" id="UXY17710.1"/>
    </source>
</evidence>